<dbReference type="InterPro" id="IPR036412">
    <property type="entry name" value="HAD-like_sf"/>
</dbReference>
<keyword evidence="2" id="KW-0449">Lipoprotein</keyword>
<dbReference type="Gene3D" id="3.40.50.1000">
    <property type="entry name" value="HAD superfamily/HAD-like"/>
    <property type="match status" value="1"/>
</dbReference>
<dbReference type="EMBL" id="BRVP01000038">
    <property type="protein sequence ID" value="GLB54144.1"/>
    <property type="molecule type" value="Genomic_DNA"/>
</dbReference>
<accession>A0A9W6B7D8</accession>
<dbReference type="CDD" id="cd07534">
    <property type="entry name" value="HAD_CAP"/>
    <property type="match status" value="1"/>
</dbReference>
<gene>
    <name evidence="2" type="ORF">NBRC110019_31850</name>
</gene>
<dbReference type="PROSITE" id="PS51257">
    <property type="entry name" value="PROKAR_LIPOPROTEIN"/>
    <property type="match status" value="1"/>
</dbReference>
<dbReference type="InterPro" id="IPR005519">
    <property type="entry name" value="Acid_phosphat_B-like"/>
</dbReference>
<dbReference type="Pfam" id="PF03767">
    <property type="entry name" value="Acid_phosphat_B"/>
    <property type="match status" value="1"/>
</dbReference>
<organism evidence="2 3">
    <name type="scientific">Neptunitalea chrysea</name>
    <dbReference type="NCBI Taxonomy" id="1647581"/>
    <lineage>
        <taxon>Bacteria</taxon>
        <taxon>Pseudomonadati</taxon>
        <taxon>Bacteroidota</taxon>
        <taxon>Flavobacteriia</taxon>
        <taxon>Flavobacteriales</taxon>
        <taxon>Flavobacteriaceae</taxon>
        <taxon>Neptunitalea</taxon>
    </lineage>
</organism>
<proteinExistence type="predicted"/>
<dbReference type="SFLD" id="SFLDS00003">
    <property type="entry name" value="Haloacid_Dehalogenase"/>
    <property type="match status" value="1"/>
</dbReference>
<dbReference type="PIRSF" id="PIRSF019271">
    <property type="entry name" value="Acid_Ptase_C"/>
    <property type="match status" value="1"/>
</dbReference>
<protein>
    <submittedName>
        <fullName evidence="2">5'-nucleotidase, lipoprotein e(P4) family</fullName>
    </submittedName>
</protein>
<name>A0A9W6B7D8_9FLAO</name>
<dbReference type="PANTHER" id="PTHR31284">
    <property type="entry name" value="ACID PHOSPHATASE-LIKE PROTEIN"/>
    <property type="match status" value="1"/>
</dbReference>
<dbReference type="SUPFAM" id="SSF56784">
    <property type="entry name" value="HAD-like"/>
    <property type="match status" value="1"/>
</dbReference>
<evidence type="ECO:0000313" key="2">
    <source>
        <dbReference type="EMBL" id="GLB54144.1"/>
    </source>
</evidence>
<keyword evidence="3" id="KW-1185">Reference proteome</keyword>
<evidence type="ECO:0000313" key="3">
    <source>
        <dbReference type="Proteomes" id="UP001143545"/>
    </source>
</evidence>
<evidence type="ECO:0000256" key="1">
    <source>
        <dbReference type="ARBA" id="ARBA00022729"/>
    </source>
</evidence>
<dbReference type="GO" id="GO:0009279">
    <property type="term" value="C:cell outer membrane"/>
    <property type="evidence" value="ECO:0007669"/>
    <property type="project" value="InterPro"/>
</dbReference>
<comment type="caution">
    <text evidence="2">The sequence shown here is derived from an EMBL/GenBank/DDBJ whole genome shotgun (WGS) entry which is preliminary data.</text>
</comment>
<sequence length="267" mass="30334">MKYTVILAALLVLSSCCQQKTVEQEIEITENQNEYNLQAVLYQQRAAENKALYYQAYNTAKLQLDVVLNSKRIEGKPLAIITDIDETVLDNSAYNAQLILDNTGYSKESWNAWCRLQKATPLPGASEFLNYAASKNVQVFYITNRSEVVQDATLENLKKFDLPFADANHIQCKTNSSTKEPRRLKIHEEYDVIMYLGDNLSDFAQVFEGDKRDLAADEFNASFGTQFIVFPNPMYGDWESKQIFEGANMGAEPMVKDSIRKAKLLGY</sequence>
<keyword evidence="1" id="KW-0732">Signal</keyword>
<dbReference type="InterPro" id="IPR023214">
    <property type="entry name" value="HAD_sf"/>
</dbReference>
<dbReference type="SFLD" id="SFLDG01125">
    <property type="entry name" value="C1.1:_Acid_Phosphatase_Like"/>
    <property type="match status" value="1"/>
</dbReference>
<dbReference type="AlphaFoldDB" id="A0A9W6B7D8"/>
<reference evidence="2" key="1">
    <citation type="submission" date="2022-07" db="EMBL/GenBank/DDBJ databases">
        <title>Taxonomy of Novel Oxalotrophic and Methylotrophic Bacteria.</title>
        <authorList>
            <person name="Sahin N."/>
            <person name="Tani A."/>
        </authorList>
    </citation>
    <scope>NUCLEOTIDE SEQUENCE</scope>
    <source>
        <strain evidence="2">AM327</strain>
    </source>
</reference>
<dbReference type="NCBIfam" id="TIGR01533">
    <property type="entry name" value="lipo_e_P4"/>
    <property type="match status" value="1"/>
</dbReference>
<dbReference type="PANTHER" id="PTHR31284:SF10">
    <property type="entry name" value="ACID PHOSPHATASE-LIKE PROTEIN"/>
    <property type="match status" value="1"/>
</dbReference>
<dbReference type="RefSeq" id="WP_281756527.1">
    <property type="nucleotide sequence ID" value="NZ_BRVP01000038.1"/>
</dbReference>
<dbReference type="Proteomes" id="UP001143545">
    <property type="component" value="Unassembled WGS sequence"/>
</dbReference>
<dbReference type="InterPro" id="IPR006423">
    <property type="entry name" value="Lipo_e_P4"/>
</dbReference>